<dbReference type="EMBL" id="VIEB01000363">
    <property type="protein sequence ID" value="TQD93603.1"/>
    <property type="molecule type" value="Genomic_DNA"/>
</dbReference>
<reference evidence="1 2" key="1">
    <citation type="journal article" date="2019" name="G3 (Bethesda)">
        <title>Sequencing of a Wild Apple (Malus baccata) Genome Unravels the Differences Between Cultivated and Wild Apple Species Regarding Disease Resistance and Cold Tolerance.</title>
        <authorList>
            <person name="Chen X."/>
        </authorList>
    </citation>
    <scope>NUCLEOTIDE SEQUENCE [LARGE SCALE GENOMIC DNA]</scope>
    <source>
        <strain evidence="2">cv. Shandingzi</strain>
        <tissue evidence="1">Leaves</tissue>
    </source>
</reference>
<evidence type="ECO:0000313" key="1">
    <source>
        <dbReference type="EMBL" id="TQD93603.1"/>
    </source>
</evidence>
<gene>
    <name evidence="1" type="ORF">C1H46_020811</name>
</gene>
<organism evidence="1 2">
    <name type="scientific">Malus baccata</name>
    <name type="common">Siberian crab apple</name>
    <name type="synonym">Pyrus baccata</name>
    <dbReference type="NCBI Taxonomy" id="106549"/>
    <lineage>
        <taxon>Eukaryota</taxon>
        <taxon>Viridiplantae</taxon>
        <taxon>Streptophyta</taxon>
        <taxon>Embryophyta</taxon>
        <taxon>Tracheophyta</taxon>
        <taxon>Spermatophyta</taxon>
        <taxon>Magnoliopsida</taxon>
        <taxon>eudicotyledons</taxon>
        <taxon>Gunneridae</taxon>
        <taxon>Pentapetalae</taxon>
        <taxon>rosids</taxon>
        <taxon>fabids</taxon>
        <taxon>Rosales</taxon>
        <taxon>Rosaceae</taxon>
        <taxon>Amygdaloideae</taxon>
        <taxon>Maleae</taxon>
        <taxon>Malus</taxon>
    </lineage>
</organism>
<dbReference type="STRING" id="106549.A0A540M4C6"/>
<protein>
    <submittedName>
        <fullName evidence="1">Uncharacterized protein</fullName>
    </submittedName>
</protein>
<keyword evidence="2" id="KW-1185">Reference proteome</keyword>
<dbReference type="AlphaFoldDB" id="A0A540M4C6"/>
<name>A0A540M4C6_MALBA</name>
<comment type="caution">
    <text evidence="1">The sequence shown here is derived from an EMBL/GenBank/DDBJ whole genome shotgun (WGS) entry which is preliminary data.</text>
</comment>
<dbReference type="Proteomes" id="UP000315295">
    <property type="component" value="Unassembled WGS sequence"/>
</dbReference>
<proteinExistence type="predicted"/>
<sequence>MVHSDEVLQLYTDLIKLDPSHSQYYKDEHSLVFLRKVITSSPPLVVGYDPLFFQGDAVACASGFIFFCDCISG</sequence>
<evidence type="ECO:0000313" key="2">
    <source>
        <dbReference type="Proteomes" id="UP000315295"/>
    </source>
</evidence>
<accession>A0A540M4C6</accession>